<name>A0ACC1IU47_9FUNG</name>
<evidence type="ECO:0000313" key="1">
    <source>
        <dbReference type="EMBL" id="KAJ1900927.1"/>
    </source>
</evidence>
<organism evidence="1 2">
    <name type="scientific">Kickxella alabastrina</name>
    <dbReference type="NCBI Taxonomy" id="61397"/>
    <lineage>
        <taxon>Eukaryota</taxon>
        <taxon>Fungi</taxon>
        <taxon>Fungi incertae sedis</taxon>
        <taxon>Zoopagomycota</taxon>
        <taxon>Kickxellomycotina</taxon>
        <taxon>Kickxellomycetes</taxon>
        <taxon>Kickxellales</taxon>
        <taxon>Kickxellaceae</taxon>
        <taxon>Kickxella</taxon>
    </lineage>
</organism>
<dbReference type="Proteomes" id="UP001150581">
    <property type="component" value="Unassembled WGS sequence"/>
</dbReference>
<proteinExistence type="predicted"/>
<accession>A0ACC1IU47</accession>
<evidence type="ECO:0000313" key="2">
    <source>
        <dbReference type="Proteomes" id="UP001150581"/>
    </source>
</evidence>
<protein>
    <submittedName>
        <fullName evidence="1">Uncharacterized protein</fullName>
    </submittedName>
</protein>
<dbReference type="EMBL" id="JANBPG010000053">
    <property type="protein sequence ID" value="KAJ1900927.1"/>
    <property type="molecule type" value="Genomic_DNA"/>
</dbReference>
<comment type="caution">
    <text evidence="1">The sequence shown here is derived from an EMBL/GenBank/DDBJ whole genome shotgun (WGS) entry which is preliminary data.</text>
</comment>
<sequence length="527" mass="57259">MKAHISYQSLASAAAALLTAAAAAVAEASTMVAFTAKSVSSCPASYTQWAATPHAPFATGSHRIPSMRPAPECRTFSSSTIEQVIRNITEKIQSPEIRQLFINTMPNTLDTAIAWHHRADTNDSVGYPYTFVITGDINAQWTRDSTNQMMPIMPYVALDPGLRTLVAGLVNMQAEQIADYAFANAYKPPTRSGLVPGENSWAPRDRVVPGFNLTTVFEAKFEIDSLAAFLKLSTAYWRQTKGMGQVDMRLWSVAVRRVLGVVARLQKPTFGKGGELTDAVVEFSRAASSPTESSFGNGRGNPVRATGMVRSLFRPSDDSVIFPFFVPGNAMLAVELANLAEMLSALGSMAEECDVAQRLANEIRRGIMDHATVEHPQYGRVFAFEIDGYGGRLVMDDANVPSLLSLPYLGFVSRNNSVYVNTRRLVLSTENPWYFEGDALSGVGSPHTGFRRAWPMAVAVAGLTSDSRVEVAAALDMLVASTAGLGLMHESVDVADPTKYSRPWFAWCNGVVSELIMYAVDRFPGLI</sequence>
<gene>
    <name evidence="1" type="ORF">LPJ66_001135</name>
</gene>
<keyword evidence="2" id="KW-1185">Reference proteome</keyword>
<reference evidence="1" key="1">
    <citation type="submission" date="2022-07" db="EMBL/GenBank/DDBJ databases">
        <title>Phylogenomic reconstructions and comparative analyses of Kickxellomycotina fungi.</title>
        <authorList>
            <person name="Reynolds N.K."/>
            <person name="Stajich J.E."/>
            <person name="Barry K."/>
            <person name="Grigoriev I.V."/>
            <person name="Crous P."/>
            <person name="Smith M.E."/>
        </authorList>
    </citation>
    <scope>NUCLEOTIDE SEQUENCE</scope>
    <source>
        <strain evidence="1">Benny 63K</strain>
    </source>
</reference>